<dbReference type="GO" id="GO:0016746">
    <property type="term" value="F:acyltransferase activity"/>
    <property type="evidence" value="ECO:0007669"/>
    <property type="project" value="InterPro"/>
</dbReference>
<protein>
    <submittedName>
        <fullName evidence="1">Uncharacterized protein</fullName>
    </submittedName>
</protein>
<evidence type="ECO:0000313" key="1">
    <source>
        <dbReference type="EMBL" id="RYP04111.1"/>
    </source>
</evidence>
<comment type="caution">
    <text evidence="1">The sequence shown here is derived from an EMBL/GenBank/DDBJ whole genome shotgun (WGS) entry which is preliminary data.</text>
</comment>
<gene>
    <name evidence="1" type="ORF">DL764_004658</name>
</gene>
<name>A0A4Q4TBR9_9PEZI</name>
<accession>A0A4Q4TBR9</accession>
<dbReference type="EMBL" id="QJNU01000226">
    <property type="protein sequence ID" value="RYP04111.1"/>
    <property type="molecule type" value="Genomic_DNA"/>
</dbReference>
<reference evidence="1 2" key="1">
    <citation type="submission" date="2018-06" db="EMBL/GenBank/DDBJ databases">
        <title>Complete Genomes of Monosporascus.</title>
        <authorList>
            <person name="Robinson A.J."/>
            <person name="Natvig D.O."/>
        </authorList>
    </citation>
    <scope>NUCLEOTIDE SEQUENCE [LARGE SCALE GENOMIC DNA]</scope>
    <source>
        <strain evidence="1 2">CBS 110550</strain>
    </source>
</reference>
<sequence>MVEDLEPFEVSTEVADGLKWQHGDKVDVTVVDGQMHAKIRTGATVTVPKATRLRNAVGAQLSTGWDARVYGISLFTLLSTVEALLSASIRDPFELYHHVHVSEAAMCIGSGLGGKSSIRSMFKERFMDRQVQNDILVEIFINTTGAWVNMLLMGACATSLEPVDNRFDLIATGKAKACLVGGFDSQGLDINIKFSNMPANIQTRTPPLDANPIKCQGQWLASEKIRRSVPAPSKGLKTLVKEKDMGPSQSILSTMLSPALVKDADLKAVLDALSPSLASEIIESIVTILNNASELVTKETVNALKTVLSSVQPLIDSLSTIDLQGLSTAVEPLMTSVQSAN</sequence>
<organism evidence="1 2">
    <name type="scientific">Monosporascus ibericus</name>
    <dbReference type="NCBI Taxonomy" id="155417"/>
    <lineage>
        <taxon>Eukaryota</taxon>
        <taxon>Fungi</taxon>
        <taxon>Dikarya</taxon>
        <taxon>Ascomycota</taxon>
        <taxon>Pezizomycotina</taxon>
        <taxon>Sordariomycetes</taxon>
        <taxon>Xylariomycetidae</taxon>
        <taxon>Xylariales</taxon>
        <taxon>Xylariales incertae sedis</taxon>
        <taxon>Monosporascus</taxon>
    </lineage>
</organism>
<dbReference type="Proteomes" id="UP000293360">
    <property type="component" value="Unassembled WGS sequence"/>
</dbReference>
<keyword evidence="2" id="KW-1185">Reference proteome</keyword>
<dbReference type="OrthoDB" id="6090458at2759"/>
<proteinExistence type="predicted"/>
<dbReference type="InterPro" id="IPR016039">
    <property type="entry name" value="Thiolase-like"/>
</dbReference>
<dbReference type="SUPFAM" id="SSF53901">
    <property type="entry name" value="Thiolase-like"/>
    <property type="match status" value="1"/>
</dbReference>
<dbReference type="AlphaFoldDB" id="A0A4Q4TBR9"/>
<dbReference type="Gene3D" id="3.40.47.10">
    <property type="match status" value="1"/>
</dbReference>
<evidence type="ECO:0000313" key="2">
    <source>
        <dbReference type="Proteomes" id="UP000293360"/>
    </source>
</evidence>
<dbReference type="STRING" id="155417.A0A4Q4TBR9"/>